<dbReference type="AlphaFoldDB" id="A0A6A6PQ18"/>
<dbReference type="GeneID" id="54477138"/>
<accession>A0A6A6PQ18</accession>
<dbReference type="PANTHER" id="PTHR36448">
    <property type="entry name" value="BLR7373 PROTEIN"/>
    <property type="match status" value="1"/>
</dbReference>
<reference evidence="2" key="1">
    <citation type="journal article" date="2020" name="Stud. Mycol.">
        <title>101 Dothideomycetes genomes: a test case for predicting lifestyles and emergence of pathogens.</title>
        <authorList>
            <person name="Haridas S."/>
            <person name="Albert R."/>
            <person name="Binder M."/>
            <person name="Bloem J."/>
            <person name="Labutti K."/>
            <person name="Salamov A."/>
            <person name="Andreopoulos B."/>
            <person name="Baker S."/>
            <person name="Barry K."/>
            <person name="Bills G."/>
            <person name="Bluhm B."/>
            <person name="Cannon C."/>
            <person name="Castanera R."/>
            <person name="Culley D."/>
            <person name="Daum C."/>
            <person name="Ezra D."/>
            <person name="Gonzalez J."/>
            <person name="Henrissat B."/>
            <person name="Kuo A."/>
            <person name="Liang C."/>
            <person name="Lipzen A."/>
            <person name="Lutzoni F."/>
            <person name="Magnuson J."/>
            <person name="Mondo S."/>
            <person name="Nolan M."/>
            <person name="Ohm R."/>
            <person name="Pangilinan J."/>
            <person name="Park H.-J."/>
            <person name="Ramirez L."/>
            <person name="Alfaro M."/>
            <person name="Sun H."/>
            <person name="Tritt A."/>
            <person name="Yoshinaga Y."/>
            <person name="Zwiers L.-H."/>
            <person name="Turgeon B."/>
            <person name="Goodwin S."/>
            <person name="Spatafora J."/>
            <person name="Crous P."/>
            <person name="Grigoriev I."/>
        </authorList>
    </citation>
    <scope>NUCLEOTIDE SEQUENCE</scope>
    <source>
        <strain evidence="2">CBS 113389</strain>
    </source>
</reference>
<keyword evidence="3" id="KW-1185">Reference proteome</keyword>
<organism evidence="2 3">
    <name type="scientific">Neohortaea acidophila</name>
    <dbReference type="NCBI Taxonomy" id="245834"/>
    <lineage>
        <taxon>Eukaryota</taxon>
        <taxon>Fungi</taxon>
        <taxon>Dikarya</taxon>
        <taxon>Ascomycota</taxon>
        <taxon>Pezizomycotina</taxon>
        <taxon>Dothideomycetes</taxon>
        <taxon>Dothideomycetidae</taxon>
        <taxon>Mycosphaerellales</taxon>
        <taxon>Teratosphaeriaceae</taxon>
        <taxon>Neohortaea</taxon>
    </lineage>
</organism>
<dbReference type="EMBL" id="MU001637">
    <property type="protein sequence ID" value="KAF2482198.1"/>
    <property type="molecule type" value="Genomic_DNA"/>
</dbReference>
<gene>
    <name evidence="2" type="ORF">BDY17DRAFT_317759</name>
</gene>
<dbReference type="InterPro" id="IPR011051">
    <property type="entry name" value="RmlC_Cupin_sf"/>
</dbReference>
<protein>
    <recommendedName>
        <fullName evidence="1">Cupin type-1 domain-containing protein</fullName>
    </recommendedName>
</protein>
<dbReference type="Pfam" id="PF00190">
    <property type="entry name" value="Cupin_1"/>
    <property type="match status" value="1"/>
</dbReference>
<evidence type="ECO:0000313" key="3">
    <source>
        <dbReference type="Proteomes" id="UP000799767"/>
    </source>
</evidence>
<dbReference type="InterPro" id="IPR047121">
    <property type="entry name" value="YjiB-like"/>
</dbReference>
<dbReference type="InterPro" id="IPR014710">
    <property type="entry name" value="RmlC-like_jellyroll"/>
</dbReference>
<proteinExistence type="predicted"/>
<dbReference type="Gene3D" id="2.60.120.10">
    <property type="entry name" value="Jelly Rolls"/>
    <property type="match status" value="1"/>
</dbReference>
<dbReference type="OrthoDB" id="2446447at2759"/>
<dbReference type="RefSeq" id="XP_033588768.1">
    <property type="nucleotide sequence ID" value="XM_033736136.1"/>
</dbReference>
<dbReference type="InterPro" id="IPR006045">
    <property type="entry name" value="Cupin_1"/>
</dbReference>
<dbReference type="PANTHER" id="PTHR36448:SF3">
    <property type="entry name" value="CUPIN TYPE-2 DOMAIN-CONTAINING PROTEIN"/>
    <property type="match status" value="1"/>
</dbReference>
<feature type="domain" description="Cupin type-1" evidence="1">
    <location>
        <begin position="64"/>
        <end position="138"/>
    </location>
</feature>
<name>A0A6A6PQ18_9PEZI</name>
<sequence>MVEVRKYHLSPTALIPNSPQPLLHYPGLLSKETSSGAATVHDIYSKNGWETRWIFRYGPTQVSHYHSKAHECMTVLTGSATIRFGVADTSDDLDASTHGDAREAGGVELQANAGDVFIIPAGVAHKTHDTTAGSTFALLTPGEGQSIPTPDPRQTLAEIELSGFTMMGAYPKNGANWDFAVGGENEGDFAAVWNVAKPELDPILGDAKDGLVGLWQ</sequence>
<dbReference type="SUPFAM" id="SSF51182">
    <property type="entry name" value="RmlC-like cupins"/>
    <property type="match status" value="1"/>
</dbReference>
<evidence type="ECO:0000259" key="1">
    <source>
        <dbReference type="Pfam" id="PF00190"/>
    </source>
</evidence>
<dbReference type="Proteomes" id="UP000799767">
    <property type="component" value="Unassembled WGS sequence"/>
</dbReference>
<dbReference type="CDD" id="cd02219">
    <property type="entry name" value="cupin_YjlB-like"/>
    <property type="match status" value="1"/>
</dbReference>
<evidence type="ECO:0000313" key="2">
    <source>
        <dbReference type="EMBL" id="KAF2482198.1"/>
    </source>
</evidence>